<protein>
    <submittedName>
        <fullName evidence="1">Uncharacterized protein</fullName>
    </submittedName>
</protein>
<evidence type="ECO:0000313" key="2">
    <source>
        <dbReference type="Proteomes" id="UP001234297"/>
    </source>
</evidence>
<organism evidence="1 2">
    <name type="scientific">Persea americana</name>
    <name type="common">Avocado</name>
    <dbReference type="NCBI Taxonomy" id="3435"/>
    <lineage>
        <taxon>Eukaryota</taxon>
        <taxon>Viridiplantae</taxon>
        <taxon>Streptophyta</taxon>
        <taxon>Embryophyta</taxon>
        <taxon>Tracheophyta</taxon>
        <taxon>Spermatophyta</taxon>
        <taxon>Magnoliopsida</taxon>
        <taxon>Magnoliidae</taxon>
        <taxon>Laurales</taxon>
        <taxon>Lauraceae</taxon>
        <taxon>Persea</taxon>
    </lineage>
</organism>
<evidence type="ECO:0000313" key="1">
    <source>
        <dbReference type="EMBL" id="KAJ8650230.1"/>
    </source>
</evidence>
<sequence>MPSVIEFVAMQVLETASIDGCLIDSDEEEMVARELNIFTKLEALEEEVKQAPLFCISFVYHCDYKGLVLNGSSL</sequence>
<name>A0ACC2MWX0_PERAE</name>
<proteinExistence type="predicted"/>
<accession>A0ACC2MWX0</accession>
<dbReference type="EMBL" id="CM056809">
    <property type="protein sequence ID" value="KAJ8650230.1"/>
    <property type="molecule type" value="Genomic_DNA"/>
</dbReference>
<gene>
    <name evidence="1" type="ORF">MRB53_003253</name>
</gene>
<reference evidence="1 2" key="1">
    <citation type="journal article" date="2022" name="Hortic Res">
        <title>A haplotype resolved chromosomal level avocado genome allows analysis of novel avocado genes.</title>
        <authorList>
            <person name="Nath O."/>
            <person name="Fletcher S.J."/>
            <person name="Hayward A."/>
            <person name="Shaw L.M."/>
            <person name="Masouleh A.K."/>
            <person name="Furtado A."/>
            <person name="Henry R.J."/>
            <person name="Mitter N."/>
        </authorList>
    </citation>
    <scope>NUCLEOTIDE SEQUENCE [LARGE SCALE GENOMIC DNA]</scope>
    <source>
        <strain evidence="2">cv. Hass</strain>
    </source>
</reference>
<comment type="caution">
    <text evidence="1">The sequence shown here is derived from an EMBL/GenBank/DDBJ whole genome shotgun (WGS) entry which is preliminary data.</text>
</comment>
<keyword evidence="2" id="KW-1185">Reference proteome</keyword>
<dbReference type="Proteomes" id="UP001234297">
    <property type="component" value="Chromosome 1"/>
</dbReference>